<dbReference type="Proteomes" id="UP000663722">
    <property type="component" value="Chromosome"/>
</dbReference>
<evidence type="ECO:0000313" key="1">
    <source>
        <dbReference type="EMBL" id="QTA89427.1"/>
    </source>
</evidence>
<dbReference type="AlphaFoldDB" id="A0A975GQ20"/>
<reference evidence="1" key="1">
    <citation type="journal article" date="2021" name="Microb. Physiol.">
        <title>Proteogenomic Insights into the Physiology of Marine, Sulfate-Reducing, Filamentous Desulfonema limicola and Desulfonema magnum.</title>
        <authorList>
            <person name="Schnaars V."/>
            <person name="Wohlbrand L."/>
            <person name="Scheve S."/>
            <person name="Hinrichs C."/>
            <person name="Reinhardt R."/>
            <person name="Rabus R."/>
        </authorList>
    </citation>
    <scope>NUCLEOTIDE SEQUENCE</scope>
    <source>
        <strain evidence="1">4be13</strain>
    </source>
</reference>
<organism evidence="1 2">
    <name type="scientific">Desulfonema magnum</name>
    <dbReference type="NCBI Taxonomy" id="45655"/>
    <lineage>
        <taxon>Bacteria</taxon>
        <taxon>Pseudomonadati</taxon>
        <taxon>Thermodesulfobacteriota</taxon>
        <taxon>Desulfobacteria</taxon>
        <taxon>Desulfobacterales</taxon>
        <taxon>Desulfococcaceae</taxon>
        <taxon>Desulfonema</taxon>
    </lineage>
</organism>
<accession>A0A975GQ20</accession>
<dbReference type="KEGG" id="dmm:dnm_054800"/>
<proteinExistence type="predicted"/>
<gene>
    <name evidence="1" type="ORF">dnm_054800</name>
</gene>
<sequence>MTRFEQKACHSCKSRNPFLANAVFPKAVDSCFCRNDKKNLNIECY</sequence>
<dbReference type="EMBL" id="CP061800">
    <property type="protein sequence ID" value="QTA89427.1"/>
    <property type="molecule type" value="Genomic_DNA"/>
</dbReference>
<evidence type="ECO:0000313" key="2">
    <source>
        <dbReference type="Proteomes" id="UP000663722"/>
    </source>
</evidence>
<name>A0A975GQ20_9BACT</name>
<keyword evidence="2" id="KW-1185">Reference proteome</keyword>
<protein>
    <submittedName>
        <fullName evidence="1">Uncharacterized protein</fullName>
    </submittedName>
</protein>